<dbReference type="Gene3D" id="3.90.180.10">
    <property type="entry name" value="Medium-chain alcohol dehydrogenases, catalytic domain"/>
    <property type="match status" value="1"/>
</dbReference>
<dbReference type="GO" id="GO:0016651">
    <property type="term" value="F:oxidoreductase activity, acting on NAD(P)H"/>
    <property type="evidence" value="ECO:0007669"/>
    <property type="project" value="InterPro"/>
</dbReference>
<dbReference type="InterPro" id="IPR036291">
    <property type="entry name" value="NAD(P)-bd_dom_sf"/>
</dbReference>
<dbReference type="InterPro" id="IPR020843">
    <property type="entry name" value="ER"/>
</dbReference>
<dbReference type="PANTHER" id="PTHR45348:SF2">
    <property type="entry name" value="ZINC-TYPE ALCOHOL DEHYDROGENASE-LIKE PROTEIN C2E1P3.01"/>
    <property type="match status" value="1"/>
</dbReference>
<keyword evidence="2" id="KW-0560">Oxidoreductase</keyword>
<reference evidence="4" key="1">
    <citation type="submission" date="2022-12" db="EMBL/GenBank/DDBJ databases">
        <authorList>
            <person name="Petersen C."/>
        </authorList>
    </citation>
    <scope>NUCLEOTIDE SEQUENCE</scope>
    <source>
        <strain evidence="4">IBT 35673</strain>
    </source>
</reference>
<evidence type="ECO:0000313" key="5">
    <source>
        <dbReference type="Proteomes" id="UP001147695"/>
    </source>
</evidence>
<dbReference type="InterPro" id="IPR047122">
    <property type="entry name" value="Trans-enoyl_RdTase-like"/>
</dbReference>
<gene>
    <name evidence="4" type="ORF">N7452_007156</name>
</gene>
<dbReference type="Pfam" id="PF08240">
    <property type="entry name" value="ADH_N"/>
    <property type="match status" value="1"/>
</dbReference>
<dbReference type="EMBL" id="JAPZBQ010000004">
    <property type="protein sequence ID" value="KAJ5334753.1"/>
    <property type="molecule type" value="Genomic_DNA"/>
</dbReference>
<comment type="similarity">
    <text evidence="1">Belongs to the zinc-containing alcohol dehydrogenase family.</text>
</comment>
<evidence type="ECO:0000313" key="4">
    <source>
        <dbReference type="EMBL" id="KAJ5334753.1"/>
    </source>
</evidence>
<dbReference type="InterPro" id="IPR011032">
    <property type="entry name" value="GroES-like_sf"/>
</dbReference>
<dbReference type="CDD" id="cd08249">
    <property type="entry name" value="enoyl_reductase_like"/>
    <property type="match status" value="1"/>
</dbReference>
<dbReference type="PANTHER" id="PTHR45348">
    <property type="entry name" value="HYPOTHETICAL OXIDOREDUCTASE (EUROFUNG)"/>
    <property type="match status" value="1"/>
</dbReference>
<dbReference type="InterPro" id="IPR013149">
    <property type="entry name" value="ADH-like_C"/>
</dbReference>
<evidence type="ECO:0000256" key="1">
    <source>
        <dbReference type="ARBA" id="ARBA00008072"/>
    </source>
</evidence>
<accession>A0A9W9UFG7</accession>
<sequence>MKVSVWVRQLSEFSNVKTEANVDDDGSFESNEMEIENYASIVFLPYPRSGPWVGHPHPYKKRPSGPSFDRRLGRYLNKYPFVLGEDAAGVIEEVGSGVTRFKKGDRVIAHCNGLMTQDPINGGFQLYPVVIEALVAKLPDSVTFQQGVVLPLAISTACAGLYREDYLNLPLPAIEGQKHTGQTILVWGGASSVGATAIQLAVASGLTVVTTASVGNHELVKSLGAHFVFDYKSSSVVEDIADALRNTKFVGVYDAIGEDSSFEPISKILDELDTRVNVASVLPCENTTERFAPKYGMFSAYFYSAVQVADMVESSVLAYSIIQDPHKAIGDWIWGEYVSKALENGSLRPEPAPFVVGNGIKDIQHGLDVQKMGVSAKKVIITL</sequence>
<dbReference type="SUPFAM" id="SSF51735">
    <property type="entry name" value="NAD(P)-binding Rossmann-fold domains"/>
    <property type="match status" value="1"/>
</dbReference>
<dbReference type="InterPro" id="IPR013154">
    <property type="entry name" value="ADH-like_N"/>
</dbReference>
<evidence type="ECO:0000256" key="2">
    <source>
        <dbReference type="ARBA" id="ARBA00023002"/>
    </source>
</evidence>
<protein>
    <recommendedName>
        <fullName evidence="3">Enoyl reductase (ER) domain-containing protein</fullName>
    </recommendedName>
</protein>
<feature type="domain" description="Enoyl reductase (ER)" evidence="3">
    <location>
        <begin position="11"/>
        <end position="374"/>
    </location>
</feature>
<name>A0A9W9UFG7_PENBR</name>
<dbReference type="Gene3D" id="3.40.50.720">
    <property type="entry name" value="NAD(P)-binding Rossmann-like Domain"/>
    <property type="match status" value="1"/>
</dbReference>
<proteinExistence type="inferred from homology"/>
<dbReference type="Proteomes" id="UP001147695">
    <property type="component" value="Unassembled WGS sequence"/>
</dbReference>
<dbReference type="SUPFAM" id="SSF50129">
    <property type="entry name" value="GroES-like"/>
    <property type="match status" value="1"/>
</dbReference>
<evidence type="ECO:0000259" key="3">
    <source>
        <dbReference type="SMART" id="SM00829"/>
    </source>
</evidence>
<comment type="caution">
    <text evidence="4">The sequence shown here is derived from an EMBL/GenBank/DDBJ whole genome shotgun (WGS) entry which is preliminary data.</text>
</comment>
<reference evidence="4" key="2">
    <citation type="journal article" date="2023" name="IMA Fungus">
        <title>Comparative genomic study of the Penicillium genus elucidates a diverse pangenome and 15 lateral gene transfer events.</title>
        <authorList>
            <person name="Petersen C."/>
            <person name="Sorensen T."/>
            <person name="Nielsen M.R."/>
            <person name="Sondergaard T.E."/>
            <person name="Sorensen J.L."/>
            <person name="Fitzpatrick D.A."/>
            <person name="Frisvad J.C."/>
            <person name="Nielsen K.L."/>
        </authorList>
    </citation>
    <scope>NUCLEOTIDE SEQUENCE</scope>
    <source>
        <strain evidence="4">IBT 35673</strain>
    </source>
</reference>
<dbReference type="SMART" id="SM00829">
    <property type="entry name" value="PKS_ER"/>
    <property type="match status" value="1"/>
</dbReference>
<dbReference type="Pfam" id="PF00107">
    <property type="entry name" value="ADH_zinc_N"/>
    <property type="match status" value="1"/>
</dbReference>
<organism evidence="4 5">
    <name type="scientific">Penicillium brevicompactum</name>
    <dbReference type="NCBI Taxonomy" id="5074"/>
    <lineage>
        <taxon>Eukaryota</taxon>
        <taxon>Fungi</taxon>
        <taxon>Dikarya</taxon>
        <taxon>Ascomycota</taxon>
        <taxon>Pezizomycotina</taxon>
        <taxon>Eurotiomycetes</taxon>
        <taxon>Eurotiomycetidae</taxon>
        <taxon>Eurotiales</taxon>
        <taxon>Aspergillaceae</taxon>
        <taxon>Penicillium</taxon>
    </lineage>
</organism>
<dbReference type="AlphaFoldDB" id="A0A9W9UFG7"/>